<dbReference type="EMBL" id="JAHQXE010000007">
    <property type="protein sequence ID" value="MBV0903755.1"/>
    <property type="molecule type" value="Genomic_DNA"/>
</dbReference>
<organism evidence="2 3">
    <name type="scientific">Haloarcula salina</name>
    <dbReference type="NCBI Taxonomy" id="1429914"/>
    <lineage>
        <taxon>Archaea</taxon>
        <taxon>Methanobacteriati</taxon>
        <taxon>Methanobacteriota</taxon>
        <taxon>Stenosarchaea group</taxon>
        <taxon>Halobacteria</taxon>
        <taxon>Halobacteriales</taxon>
        <taxon>Haloarculaceae</taxon>
        <taxon>Haloarcula</taxon>
    </lineage>
</organism>
<name>A0AA41G3P8_9EURY</name>
<reference evidence="2" key="1">
    <citation type="submission" date="2021-06" db="EMBL/GenBank/DDBJ databases">
        <title>New haloarchaea isolates fom saline soil.</title>
        <authorList>
            <person name="Duran-Viseras A."/>
            <person name="Sanchez-Porro C.S."/>
            <person name="Ventosa A."/>
        </authorList>
    </citation>
    <scope>NUCLEOTIDE SEQUENCE</scope>
    <source>
        <strain evidence="2">JCM 18369</strain>
    </source>
</reference>
<dbReference type="AlphaFoldDB" id="A0AA41G3P8"/>
<feature type="transmembrane region" description="Helical" evidence="1">
    <location>
        <begin position="37"/>
        <end position="59"/>
    </location>
</feature>
<feature type="transmembrane region" description="Helical" evidence="1">
    <location>
        <begin position="6"/>
        <end position="25"/>
    </location>
</feature>
<accession>A0AA41G3P8</accession>
<comment type="caution">
    <text evidence="2">The sequence shown here is derived from an EMBL/GenBank/DDBJ whole genome shotgun (WGS) entry which is preliminary data.</text>
</comment>
<dbReference type="Proteomes" id="UP001166304">
    <property type="component" value="Unassembled WGS sequence"/>
</dbReference>
<evidence type="ECO:0000256" key="1">
    <source>
        <dbReference type="SAM" id="Phobius"/>
    </source>
</evidence>
<evidence type="ECO:0000313" key="2">
    <source>
        <dbReference type="EMBL" id="MBV0903755.1"/>
    </source>
</evidence>
<dbReference type="RefSeq" id="WP_162415080.1">
    <property type="nucleotide sequence ID" value="NZ_JAHQXE010000007.1"/>
</dbReference>
<feature type="transmembrane region" description="Helical" evidence="1">
    <location>
        <begin position="79"/>
        <end position="101"/>
    </location>
</feature>
<evidence type="ECO:0000313" key="3">
    <source>
        <dbReference type="Proteomes" id="UP001166304"/>
    </source>
</evidence>
<keyword evidence="3" id="KW-1185">Reference proteome</keyword>
<proteinExistence type="predicted"/>
<protein>
    <submittedName>
        <fullName evidence="2">Uncharacterized protein</fullName>
    </submittedName>
</protein>
<sequence length="110" mass="11134">MNPLPLFAALFVVPVAVALVLVDAGKRGLSRRTRRRWSGGVGVVSLGGFVASAALDGALVPAYNALLGRPVVVVTPLQLLTGLVLVGLAVSALAVLTYGVASRYGPLAAT</sequence>
<keyword evidence="1" id="KW-0472">Membrane</keyword>
<keyword evidence="1" id="KW-0812">Transmembrane</keyword>
<gene>
    <name evidence="2" type="ORF">KTS37_18375</name>
</gene>
<keyword evidence="1" id="KW-1133">Transmembrane helix</keyword>